<dbReference type="EnsemblMetazoa" id="XM_020005411.1">
    <property type="protein sequence ID" value="XP_019860970.1"/>
    <property type="gene ID" value="LOC109589283"/>
</dbReference>
<reference evidence="3" key="2">
    <citation type="submission" date="2017-05" db="UniProtKB">
        <authorList>
            <consortium name="EnsemblMetazoa"/>
        </authorList>
    </citation>
    <scope>IDENTIFICATION</scope>
</reference>
<evidence type="ECO:0000313" key="3">
    <source>
        <dbReference type="EnsemblMetazoa" id="Aqu2.1.44050_001"/>
    </source>
</evidence>
<gene>
    <name evidence="3" type="primary">109589283</name>
</gene>
<reference evidence="4" key="1">
    <citation type="journal article" date="2010" name="Nature">
        <title>The Amphimedon queenslandica genome and the evolution of animal complexity.</title>
        <authorList>
            <person name="Srivastava M."/>
            <person name="Simakov O."/>
            <person name="Chapman J."/>
            <person name="Fahey B."/>
            <person name="Gauthier M.E."/>
            <person name="Mitros T."/>
            <person name="Richards G.S."/>
            <person name="Conaco C."/>
            <person name="Dacre M."/>
            <person name="Hellsten U."/>
            <person name="Larroux C."/>
            <person name="Putnam N.H."/>
            <person name="Stanke M."/>
            <person name="Adamska M."/>
            <person name="Darling A."/>
            <person name="Degnan S.M."/>
            <person name="Oakley T.H."/>
            <person name="Plachetzki D.C."/>
            <person name="Zhai Y."/>
            <person name="Adamski M."/>
            <person name="Calcino A."/>
            <person name="Cummins S.F."/>
            <person name="Goodstein D.M."/>
            <person name="Harris C."/>
            <person name="Jackson D.J."/>
            <person name="Leys S.P."/>
            <person name="Shu S."/>
            <person name="Woodcroft B.J."/>
            <person name="Vervoort M."/>
            <person name="Kosik K.S."/>
            <person name="Manning G."/>
            <person name="Degnan B.M."/>
            <person name="Rokhsar D.S."/>
        </authorList>
    </citation>
    <scope>NUCLEOTIDE SEQUENCE [LARGE SCALE GENOMIC DNA]</scope>
</reference>
<dbReference type="KEGG" id="aqu:109589283"/>
<name>A0A1X7VW09_AMPQE</name>
<evidence type="ECO:0000256" key="1">
    <source>
        <dbReference type="SAM" id="Coils"/>
    </source>
</evidence>
<feature type="region of interest" description="Disordered" evidence="2">
    <location>
        <begin position="139"/>
        <end position="166"/>
    </location>
</feature>
<evidence type="ECO:0000313" key="4">
    <source>
        <dbReference type="Proteomes" id="UP000007879"/>
    </source>
</evidence>
<keyword evidence="4" id="KW-1185">Reference proteome</keyword>
<feature type="coiled-coil region" evidence="1">
    <location>
        <begin position="65"/>
        <end position="139"/>
    </location>
</feature>
<dbReference type="InParanoid" id="A0A1X7VW09"/>
<protein>
    <submittedName>
        <fullName evidence="3">Uncharacterized protein</fullName>
    </submittedName>
</protein>
<dbReference type="EnsemblMetazoa" id="Aqu2.1.44050_001">
    <property type="protein sequence ID" value="Aqu2.1.44050_001"/>
    <property type="gene ID" value="Aqu2.1.44050"/>
</dbReference>
<dbReference type="AlphaFoldDB" id="A0A1X7VW09"/>
<evidence type="ECO:0000256" key="2">
    <source>
        <dbReference type="SAM" id="MobiDB-lite"/>
    </source>
</evidence>
<accession>A0A1X7VW09</accession>
<sequence length="178" mass="20467">MSETIDIYAKTETTKIEQQVQQNCTQEPVVTPALKGWIDAKVIQPVSVVQEKVDEIKKTGDIDGLSKVQIELNKVKEECQRLNERSETHKEELKRQHEADHAHFIVEIALRGARSEFQINEVLKRLDVLESEKEREERVIKRKNPVPITNRPISKNDYNDRSRLDSGVSLNSVNSVNI</sequence>
<organism evidence="3">
    <name type="scientific">Amphimedon queenslandica</name>
    <name type="common">Sponge</name>
    <dbReference type="NCBI Taxonomy" id="400682"/>
    <lineage>
        <taxon>Eukaryota</taxon>
        <taxon>Metazoa</taxon>
        <taxon>Porifera</taxon>
        <taxon>Demospongiae</taxon>
        <taxon>Heteroscleromorpha</taxon>
        <taxon>Haplosclerida</taxon>
        <taxon>Niphatidae</taxon>
        <taxon>Amphimedon</taxon>
    </lineage>
</organism>
<keyword evidence="1" id="KW-0175">Coiled coil</keyword>
<dbReference type="Proteomes" id="UP000007879">
    <property type="component" value="Unassembled WGS sequence"/>
</dbReference>
<proteinExistence type="predicted"/>